<keyword evidence="1" id="KW-1133">Transmembrane helix</keyword>
<evidence type="ECO:0000256" key="1">
    <source>
        <dbReference type="SAM" id="Phobius"/>
    </source>
</evidence>
<reference evidence="2 3" key="1">
    <citation type="submission" date="2024-08" db="EMBL/GenBank/DDBJ databases">
        <title>Two novel Cytobacillus novel species.</title>
        <authorList>
            <person name="Liu G."/>
        </authorList>
    </citation>
    <scope>NUCLEOTIDE SEQUENCE [LARGE SCALE GENOMIC DNA]</scope>
    <source>
        <strain evidence="2 3">FJAT-54145</strain>
    </source>
</reference>
<keyword evidence="1" id="KW-0472">Membrane</keyword>
<feature type="transmembrane region" description="Helical" evidence="1">
    <location>
        <begin position="16"/>
        <end position="38"/>
    </location>
</feature>
<keyword evidence="3" id="KW-1185">Reference proteome</keyword>
<proteinExistence type="predicted"/>
<dbReference type="RefSeq" id="WP_389364873.1">
    <property type="nucleotide sequence ID" value="NZ_JBIACK010000021.1"/>
</dbReference>
<dbReference type="EMBL" id="JBIACK010000021">
    <property type="protein sequence ID" value="MFE8703933.1"/>
    <property type="molecule type" value="Genomic_DNA"/>
</dbReference>
<feature type="transmembrane region" description="Helical" evidence="1">
    <location>
        <begin position="265"/>
        <end position="289"/>
    </location>
</feature>
<comment type="caution">
    <text evidence="2">The sequence shown here is derived from an EMBL/GenBank/DDBJ whole genome shotgun (WGS) entry which is preliminary data.</text>
</comment>
<accession>A0ABW6KI58</accession>
<organism evidence="2 3">
    <name type="scientific">Cytobacillus spartinae</name>
    <dbReference type="NCBI Taxonomy" id="3299023"/>
    <lineage>
        <taxon>Bacteria</taxon>
        <taxon>Bacillati</taxon>
        <taxon>Bacillota</taxon>
        <taxon>Bacilli</taxon>
        <taxon>Bacillales</taxon>
        <taxon>Bacillaceae</taxon>
        <taxon>Cytobacillus</taxon>
    </lineage>
</organism>
<gene>
    <name evidence="2" type="ORF">ACFYKX_25505</name>
</gene>
<name>A0ABW6KI58_9BACI</name>
<dbReference type="Proteomes" id="UP001601059">
    <property type="component" value="Unassembled WGS sequence"/>
</dbReference>
<sequence length="332" mass="37957">MKAFFASGKYFILIDYLLYVALIIITGWTVYQLVNAPVKERLTQMRYRIKLKRSRITKKEVPLSKRSSLYRNIYFLLQSIKVSSNKHEPGSVSVYGFITFSICLGLLTFVLLLVKFQDAVVGLLVSSIVLVIPYTVLLVRLRGTRNTIGNSLISVLEILVHAYNASSNDMYQALKLTHASIKEPELRRLFIKLISDLQTSSNEEELRETIDLFIYTCGNLWAMRLGNIILKSYLHQENVLNALLQLQNQMINNAKMLEEEKAESFDAFTNSLLALVLFPVSLVGGYFVVRPRDWLHFQFGEKTTLFVFILTSVMVVVAFLVGLIIRKPKNDL</sequence>
<evidence type="ECO:0000313" key="2">
    <source>
        <dbReference type="EMBL" id="MFE8703933.1"/>
    </source>
</evidence>
<feature type="transmembrane region" description="Helical" evidence="1">
    <location>
        <begin position="94"/>
        <end position="114"/>
    </location>
</feature>
<feature type="transmembrane region" description="Helical" evidence="1">
    <location>
        <begin position="305"/>
        <end position="325"/>
    </location>
</feature>
<evidence type="ECO:0008006" key="4">
    <source>
        <dbReference type="Google" id="ProtNLM"/>
    </source>
</evidence>
<evidence type="ECO:0000313" key="3">
    <source>
        <dbReference type="Proteomes" id="UP001601059"/>
    </source>
</evidence>
<feature type="transmembrane region" description="Helical" evidence="1">
    <location>
        <begin position="120"/>
        <end position="139"/>
    </location>
</feature>
<protein>
    <recommendedName>
        <fullName evidence="4">Type II secretion system protein GspF domain-containing protein</fullName>
    </recommendedName>
</protein>
<keyword evidence="1" id="KW-0812">Transmembrane</keyword>